<dbReference type="InterPro" id="IPR017853">
    <property type="entry name" value="GH"/>
</dbReference>
<protein>
    <recommendedName>
        <fullName evidence="4">Alpha-galactosidase</fullName>
        <ecNumber evidence="4">3.2.1.-</ecNumber>
    </recommendedName>
</protein>
<keyword evidence="3 4" id="KW-0326">Glycosidase</keyword>
<keyword evidence="2 4" id="KW-0378">Hydrolase</keyword>
<reference evidence="7" key="1">
    <citation type="submission" date="2023-01" db="EMBL/GenBank/DDBJ databases">
        <title>Key to firefly adult light organ development and bioluminescence: homeobox transcription factors regulate luciferase expression and transportation to peroxisome.</title>
        <authorList>
            <person name="Fu X."/>
        </authorList>
    </citation>
    <scope>NUCLEOTIDE SEQUENCE [LARGE SCALE GENOMIC DNA]</scope>
</reference>
<feature type="signal peptide" evidence="5">
    <location>
        <begin position="1"/>
        <end position="18"/>
    </location>
</feature>
<feature type="chain" id="PRO_5042995946" description="Alpha-galactosidase" evidence="5">
    <location>
        <begin position="19"/>
        <end position="409"/>
    </location>
</feature>
<dbReference type="EMBL" id="JARPUR010000001">
    <property type="protein sequence ID" value="KAK4884296.1"/>
    <property type="molecule type" value="Genomic_DNA"/>
</dbReference>
<dbReference type="AlphaFoldDB" id="A0AAN7SCA8"/>
<dbReference type="SUPFAM" id="SSF51445">
    <property type="entry name" value="(Trans)glycosidases"/>
    <property type="match status" value="1"/>
</dbReference>
<dbReference type="GO" id="GO:0009311">
    <property type="term" value="P:oligosaccharide metabolic process"/>
    <property type="evidence" value="ECO:0007669"/>
    <property type="project" value="TreeGrafter"/>
</dbReference>
<dbReference type="PRINTS" id="PR00740">
    <property type="entry name" value="GLHYDRLASE27"/>
</dbReference>
<dbReference type="Proteomes" id="UP001353858">
    <property type="component" value="Unassembled WGS sequence"/>
</dbReference>
<name>A0AAN7SCA8_9COLE</name>
<dbReference type="Gene3D" id="2.60.40.1180">
    <property type="entry name" value="Golgi alpha-mannosidase II"/>
    <property type="match status" value="1"/>
</dbReference>
<comment type="caution">
    <text evidence="6">The sequence shown here is derived from an EMBL/GenBank/DDBJ whole genome shotgun (WGS) entry which is preliminary data.</text>
</comment>
<dbReference type="PANTHER" id="PTHR11452:SF83">
    <property type="entry name" value="ALPHA-GALACTOSIDASE"/>
    <property type="match status" value="1"/>
</dbReference>
<dbReference type="PANTHER" id="PTHR11452">
    <property type="entry name" value="ALPHA-GALACTOSIDASE/ALPHA-N-ACETYLGALACTOSAMINIDASE"/>
    <property type="match status" value="1"/>
</dbReference>
<proteinExistence type="inferred from homology"/>
<evidence type="ECO:0000256" key="4">
    <source>
        <dbReference type="RuleBase" id="RU361168"/>
    </source>
</evidence>
<evidence type="ECO:0000256" key="2">
    <source>
        <dbReference type="ARBA" id="ARBA00022801"/>
    </source>
</evidence>
<evidence type="ECO:0000256" key="5">
    <source>
        <dbReference type="SAM" id="SignalP"/>
    </source>
</evidence>
<keyword evidence="5" id="KW-0732">Signal</keyword>
<dbReference type="GO" id="GO:0016139">
    <property type="term" value="P:glycoside catabolic process"/>
    <property type="evidence" value="ECO:0007669"/>
    <property type="project" value="TreeGrafter"/>
</dbReference>
<evidence type="ECO:0000256" key="3">
    <source>
        <dbReference type="ARBA" id="ARBA00023295"/>
    </source>
</evidence>
<dbReference type="InterPro" id="IPR002241">
    <property type="entry name" value="Glyco_hydro_27"/>
</dbReference>
<evidence type="ECO:0000313" key="7">
    <source>
        <dbReference type="Proteomes" id="UP001353858"/>
    </source>
</evidence>
<comment type="similarity">
    <text evidence="1 4">Belongs to the glycosyl hydrolase 27 family.</text>
</comment>
<dbReference type="Gene3D" id="3.20.20.70">
    <property type="entry name" value="Aldolase class I"/>
    <property type="match status" value="1"/>
</dbReference>
<evidence type="ECO:0000256" key="1">
    <source>
        <dbReference type="ARBA" id="ARBA00009743"/>
    </source>
</evidence>
<evidence type="ECO:0000313" key="6">
    <source>
        <dbReference type="EMBL" id="KAK4884296.1"/>
    </source>
</evidence>
<dbReference type="InterPro" id="IPR000111">
    <property type="entry name" value="Glyco_hydro_27/36_CS"/>
</dbReference>
<dbReference type="EC" id="3.2.1.-" evidence="4"/>
<dbReference type="CDD" id="cd14792">
    <property type="entry name" value="GH27"/>
    <property type="match status" value="1"/>
</dbReference>
<keyword evidence="4" id="KW-1015">Disulfide bond</keyword>
<gene>
    <name evidence="6" type="ORF">RN001_000567</name>
</gene>
<keyword evidence="7" id="KW-1185">Reference proteome</keyword>
<dbReference type="GO" id="GO:0005737">
    <property type="term" value="C:cytoplasm"/>
    <property type="evidence" value="ECO:0007669"/>
    <property type="project" value="TreeGrafter"/>
</dbReference>
<dbReference type="Pfam" id="PF16499">
    <property type="entry name" value="Melibiase_2"/>
    <property type="match status" value="1"/>
</dbReference>
<dbReference type="PROSITE" id="PS00512">
    <property type="entry name" value="ALPHA_GALACTOSIDASE"/>
    <property type="match status" value="1"/>
</dbReference>
<dbReference type="InterPro" id="IPR013785">
    <property type="entry name" value="Aldolase_TIM"/>
</dbReference>
<dbReference type="FunFam" id="3.20.20.70:FF:000197">
    <property type="entry name" value="Alpha-galactosidase"/>
    <property type="match status" value="1"/>
</dbReference>
<accession>A0AAN7SCA8</accession>
<organism evidence="6 7">
    <name type="scientific">Aquatica leii</name>
    <dbReference type="NCBI Taxonomy" id="1421715"/>
    <lineage>
        <taxon>Eukaryota</taxon>
        <taxon>Metazoa</taxon>
        <taxon>Ecdysozoa</taxon>
        <taxon>Arthropoda</taxon>
        <taxon>Hexapoda</taxon>
        <taxon>Insecta</taxon>
        <taxon>Pterygota</taxon>
        <taxon>Neoptera</taxon>
        <taxon>Endopterygota</taxon>
        <taxon>Coleoptera</taxon>
        <taxon>Polyphaga</taxon>
        <taxon>Elateriformia</taxon>
        <taxon>Elateroidea</taxon>
        <taxon>Lampyridae</taxon>
        <taxon>Luciolinae</taxon>
        <taxon>Aquatica</taxon>
    </lineage>
</organism>
<comment type="subunit">
    <text evidence="4">Homodimer.</text>
</comment>
<dbReference type="InterPro" id="IPR013780">
    <property type="entry name" value="Glyco_hydro_b"/>
</dbReference>
<sequence>MFTFYLIILYILFVVASSLDNGLAITPPMGWISWLKFGCNTDCEAYPDNCISDKLFRKMADIMSSEGYLDAGYQYLIIDDCWMAEYRDNKDQLQPDPKRFPNGMKDLADYIHSKGLKFGIYEAIGNYTCSGYPGITLENLEKDAKTFAEWDIDYIKVDGCYANKKNYKKTYTDFGKFLNNTGKPIVYSCSYPYYLEKAEQRVDYSYITNICNLWRNWNDIEDSYSSMINIINWYSMHQERILSYSGFGSWNDPDMLIIGNDDLSVKQSQTQMAFWAMLSAPLIMSADLRTIRPEFKEILLNEDAIAINQDMLGYSGFLMKSILGVDIWVKPLAVIVNDFPTFAVLFYNKNFIGNVFTVSLLDVGAYIIHSYTAYDVFEKSNNQLVLPNENFTFSFTSEMMLYKFIPNGD</sequence>
<dbReference type="GO" id="GO:0004557">
    <property type="term" value="F:alpha-galactosidase activity"/>
    <property type="evidence" value="ECO:0007669"/>
    <property type="project" value="TreeGrafter"/>
</dbReference>